<accession>A0A1D3D1M3</accession>
<reference evidence="3 4" key="1">
    <citation type="journal article" date="2016" name="BMC Genomics">
        <title>Comparative genomics reveals Cyclospora cayetanensis possesses coccidia-like metabolism and invasion components but unique surface antigens.</title>
        <authorList>
            <person name="Liu S."/>
            <person name="Wang L."/>
            <person name="Zheng H."/>
            <person name="Xu Z."/>
            <person name="Roellig D.M."/>
            <person name="Li N."/>
            <person name="Frace M.A."/>
            <person name="Tang K."/>
            <person name="Arrowood M.J."/>
            <person name="Moss D.M."/>
            <person name="Zhang L."/>
            <person name="Feng Y."/>
            <person name="Xiao L."/>
        </authorList>
    </citation>
    <scope>NUCLEOTIDE SEQUENCE [LARGE SCALE GENOMIC DNA]</scope>
    <source>
        <strain evidence="3 4">CHN_HEN01</strain>
    </source>
</reference>
<feature type="domain" description="Copper-fist" evidence="2">
    <location>
        <begin position="5"/>
        <end position="35"/>
    </location>
</feature>
<keyword evidence="4" id="KW-1185">Reference proteome</keyword>
<dbReference type="GO" id="GO:0003677">
    <property type="term" value="F:DNA binding"/>
    <property type="evidence" value="ECO:0007669"/>
    <property type="project" value="InterPro"/>
</dbReference>
<evidence type="ECO:0000313" key="4">
    <source>
        <dbReference type="Proteomes" id="UP000095192"/>
    </source>
</evidence>
<dbReference type="GO" id="GO:0003700">
    <property type="term" value="F:DNA-binding transcription factor activity"/>
    <property type="evidence" value="ECO:0007669"/>
    <property type="project" value="InterPro"/>
</dbReference>
<protein>
    <recommendedName>
        <fullName evidence="2">Copper-fist domain-containing protein</fullName>
    </recommendedName>
</protein>
<proteinExistence type="predicted"/>
<dbReference type="InParanoid" id="A0A1D3D1M3"/>
<dbReference type="EMBL" id="JROU02001120">
    <property type="protein sequence ID" value="OEH77347.1"/>
    <property type="molecule type" value="Genomic_DNA"/>
</dbReference>
<dbReference type="PROSITE" id="PS50073">
    <property type="entry name" value="COPPER_FIST_2"/>
    <property type="match status" value="1"/>
</dbReference>
<dbReference type="AlphaFoldDB" id="A0A1D3D1M3"/>
<feature type="region of interest" description="Disordered" evidence="1">
    <location>
        <begin position="97"/>
        <end position="132"/>
    </location>
</feature>
<evidence type="ECO:0000256" key="1">
    <source>
        <dbReference type="SAM" id="MobiDB-lite"/>
    </source>
</evidence>
<evidence type="ECO:0000259" key="2">
    <source>
        <dbReference type="PROSITE" id="PS50073"/>
    </source>
</evidence>
<name>A0A1D3D1M3_9EIME</name>
<dbReference type="Proteomes" id="UP000095192">
    <property type="component" value="Unassembled WGS sequence"/>
</dbReference>
<dbReference type="InterPro" id="IPR001083">
    <property type="entry name" value="Cu_fist_DNA-bd_dom"/>
</dbReference>
<organism evidence="3 4">
    <name type="scientific">Cyclospora cayetanensis</name>
    <dbReference type="NCBI Taxonomy" id="88456"/>
    <lineage>
        <taxon>Eukaryota</taxon>
        <taxon>Sar</taxon>
        <taxon>Alveolata</taxon>
        <taxon>Apicomplexa</taxon>
        <taxon>Conoidasida</taxon>
        <taxon>Coccidia</taxon>
        <taxon>Eucoccidiorida</taxon>
        <taxon>Eimeriorina</taxon>
        <taxon>Eimeriidae</taxon>
        <taxon>Cyclospora</taxon>
    </lineage>
</organism>
<dbReference type="GO" id="GO:0005507">
    <property type="term" value="F:copper ion binding"/>
    <property type="evidence" value="ECO:0007669"/>
    <property type="project" value="InterPro"/>
</dbReference>
<comment type="caution">
    <text evidence="3">The sequence shown here is derived from an EMBL/GenBank/DDBJ whole genome shotgun (WGS) entry which is preliminary data.</text>
</comment>
<evidence type="ECO:0000313" key="3">
    <source>
        <dbReference type="EMBL" id="OEH77347.1"/>
    </source>
</evidence>
<sequence length="216" mass="23079">MTAHCLRCITGELPVACIHRGDRSLVELFSHGREHLHQQQQQGTEAEPWISQDSCTEARGPSDAFLADFAEGGPFACDQGVACSPHEGKKRQQPHALFFPPASLGDDLEAEGRGGAGKSGGETTATVAADEDSEATPLAAAVAAFTAAAGACFRAHRNLNAQEEELSQSDERTVSLSGDFGLAGLCSRDFECDIPGVRFDQRDKAWLATWHDGKLR</sequence>
<dbReference type="VEuPathDB" id="ToxoDB:cyc_07216"/>
<feature type="region of interest" description="Disordered" evidence="1">
    <location>
        <begin position="36"/>
        <end position="57"/>
    </location>
</feature>
<gene>
    <name evidence="3" type="ORF">cyc_07216</name>
</gene>